<dbReference type="EMBL" id="CP036426">
    <property type="protein sequence ID" value="QDV35134.1"/>
    <property type="molecule type" value="Genomic_DNA"/>
</dbReference>
<organism evidence="2 3">
    <name type="scientific">Tautonia plasticadhaerens</name>
    <dbReference type="NCBI Taxonomy" id="2527974"/>
    <lineage>
        <taxon>Bacteria</taxon>
        <taxon>Pseudomonadati</taxon>
        <taxon>Planctomycetota</taxon>
        <taxon>Planctomycetia</taxon>
        <taxon>Isosphaerales</taxon>
        <taxon>Isosphaeraceae</taxon>
        <taxon>Tautonia</taxon>
    </lineage>
</organism>
<evidence type="ECO:0000256" key="1">
    <source>
        <dbReference type="SAM" id="MobiDB-lite"/>
    </source>
</evidence>
<accession>A0A518H2S5</accession>
<reference evidence="2 3" key="1">
    <citation type="submission" date="2019-02" db="EMBL/GenBank/DDBJ databases">
        <title>Deep-cultivation of Planctomycetes and their phenomic and genomic characterization uncovers novel biology.</title>
        <authorList>
            <person name="Wiegand S."/>
            <person name="Jogler M."/>
            <person name="Boedeker C."/>
            <person name="Pinto D."/>
            <person name="Vollmers J."/>
            <person name="Rivas-Marin E."/>
            <person name="Kohn T."/>
            <person name="Peeters S.H."/>
            <person name="Heuer A."/>
            <person name="Rast P."/>
            <person name="Oberbeckmann S."/>
            <person name="Bunk B."/>
            <person name="Jeske O."/>
            <person name="Meyerdierks A."/>
            <person name="Storesund J.E."/>
            <person name="Kallscheuer N."/>
            <person name="Luecker S."/>
            <person name="Lage O.M."/>
            <person name="Pohl T."/>
            <person name="Merkel B.J."/>
            <person name="Hornburger P."/>
            <person name="Mueller R.-W."/>
            <person name="Bruemmer F."/>
            <person name="Labrenz M."/>
            <person name="Spormann A.M."/>
            <person name="Op den Camp H."/>
            <person name="Overmann J."/>
            <person name="Amann R."/>
            <person name="Jetten M.S.M."/>
            <person name="Mascher T."/>
            <person name="Medema M.H."/>
            <person name="Devos D.P."/>
            <person name="Kaster A.-K."/>
            <person name="Ovreas L."/>
            <person name="Rohde M."/>
            <person name="Galperin M.Y."/>
            <person name="Jogler C."/>
        </authorList>
    </citation>
    <scope>NUCLEOTIDE SEQUENCE [LARGE SCALE GENOMIC DNA]</scope>
    <source>
        <strain evidence="2 3">ElP</strain>
    </source>
</reference>
<feature type="region of interest" description="Disordered" evidence="1">
    <location>
        <begin position="24"/>
        <end position="49"/>
    </location>
</feature>
<gene>
    <name evidence="2" type="ORF">ElP_30370</name>
</gene>
<sequence>MSGVRSFRLRVVLLGLAGLGLASQPGCGGESREPGTVAPSLSSEEQNKVMKESADYYRSNQGQFPP</sequence>
<evidence type="ECO:0000313" key="2">
    <source>
        <dbReference type="EMBL" id="QDV35134.1"/>
    </source>
</evidence>
<dbReference type="KEGG" id="tpla:ElP_30370"/>
<dbReference type="AlphaFoldDB" id="A0A518H2S5"/>
<dbReference type="RefSeq" id="WP_145270527.1">
    <property type="nucleotide sequence ID" value="NZ_CP036426.1"/>
</dbReference>
<keyword evidence="3" id="KW-1185">Reference proteome</keyword>
<dbReference type="Proteomes" id="UP000317835">
    <property type="component" value="Chromosome"/>
</dbReference>
<name>A0A518H2S5_9BACT</name>
<evidence type="ECO:0000313" key="3">
    <source>
        <dbReference type="Proteomes" id="UP000317835"/>
    </source>
</evidence>
<proteinExistence type="predicted"/>
<protein>
    <submittedName>
        <fullName evidence="2">Uncharacterized protein</fullName>
    </submittedName>
</protein>